<name>A0A1H3Q8N6_9MICO</name>
<dbReference type="SUPFAM" id="SSF56752">
    <property type="entry name" value="D-aminoacid aminotransferase-like PLP-dependent enzymes"/>
    <property type="match status" value="1"/>
</dbReference>
<dbReference type="NCBIfam" id="NF005886">
    <property type="entry name" value="PRK07849.1-1"/>
    <property type="match status" value="1"/>
</dbReference>
<dbReference type="InterPro" id="IPR043131">
    <property type="entry name" value="BCAT-like_N"/>
</dbReference>
<dbReference type="AlphaFoldDB" id="A0A1H3Q8N6"/>
<dbReference type="InterPro" id="IPR050571">
    <property type="entry name" value="Class-IV_PLP-Dep_Aminotrnsfr"/>
</dbReference>
<dbReference type="GO" id="GO:0016829">
    <property type="term" value="F:lyase activity"/>
    <property type="evidence" value="ECO:0007669"/>
    <property type="project" value="UniProtKB-KW"/>
</dbReference>
<dbReference type="STRING" id="381665.SAMN05216554_2387"/>
<dbReference type="Gene3D" id="3.20.10.10">
    <property type="entry name" value="D-amino Acid Aminotransferase, subunit A, domain 2"/>
    <property type="match status" value="1"/>
</dbReference>
<evidence type="ECO:0000256" key="1">
    <source>
        <dbReference type="ARBA" id="ARBA00009320"/>
    </source>
</evidence>
<dbReference type="GO" id="GO:0005829">
    <property type="term" value="C:cytosol"/>
    <property type="evidence" value="ECO:0007669"/>
    <property type="project" value="TreeGrafter"/>
</dbReference>
<dbReference type="PANTHER" id="PTHR42743:SF11">
    <property type="entry name" value="AMINODEOXYCHORISMATE LYASE"/>
    <property type="match status" value="1"/>
</dbReference>
<dbReference type="Proteomes" id="UP000198891">
    <property type="component" value="Unassembled WGS sequence"/>
</dbReference>
<evidence type="ECO:0000313" key="3">
    <source>
        <dbReference type="Proteomes" id="UP000198891"/>
    </source>
</evidence>
<sequence>MSVPLLILVTRPVVGVTDGRTDAVTSAPELSTDAGFHFANASLPQLSVLDLGVTRGDGVFDSLLVADGRIPALETHLARFADSARLLDLPQPDRAVWRAAIAAAVATHPPVPVLAVKLVLTRGIEGTGVPTAWVLAQPALDFTAVRRTGVKVVTLDRGYRHDVAATSPWLLQGAKSLSYAVNAAAIREAQRRGADDVIFISSDGFVLEAPTASVLLREGNRFSTPSAELGILPGTTQRRAFEFLRTYGYETDAVRLRASDLRRADAIWLVSSIRQAVSVTQLDGEPVGVDERLTEQMNDHLGRAGD</sequence>
<dbReference type="RefSeq" id="WP_245741520.1">
    <property type="nucleotide sequence ID" value="NZ_FNPZ01000002.1"/>
</dbReference>
<comment type="similarity">
    <text evidence="1">Belongs to the class-IV pyridoxal-phosphate-dependent aminotransferase family.</text>
</comment>
<accession>A0A1H3Q8N6</accession>
<reference evidence="2 3" key="1">
    <citation type="submission" date="2016-10" db="EMBL/GenBank/DDBJ databases">
        <authorList>
            <person name="de Groot N.N."/>
        </authorList>
    </citation>
    <scope>NUCLEOTIDE SEQUENCE [LARGE SCALE GENOMIC DNA]</scope>
    <source>
        <strain evidence="2 3">CGMCC 4.3491</strain>
    </source>
</reference>
<organism evidence="2 3">
    <name type="scientific">Herbiconiux ginsengi</name>
    <dbReference type="NCBI Taxonomy" id="381665"/>
    <lineage>
        <taxon>Bacteria</taxon>
        <taxon>Bacillati</taxon>
        <taxon>Actinomycetota</taxon>
        <taxon>Actinomycetes</taxon>
        <taxon>Micrococcales</taxon>
        <taxon>Microbacteriaceae</taxon>
        <taxon>Herbiconiux</taxon>
    </lineage>
</organism>
<keyword evidence="2" id="KW-0456">Lyase</keyword>
<dbReference type="Pfam" id="PF01063">
    <property type="entry name" value="Aminotran_4"/>
    <property type="match status" value="1"/>
</dbReference>
<protein>
    <submittedName>
        <fullName evidence="2">4-amino-4-deoxychorismate lyase</fullName>
    </submittedName>
</protein>
<dbReference type="EMBL" id="FNPZ01000002">
    <property type="protein sequence ID" value="SDZ09904.1"/>
    <property type="molecule type" value="Genomic_DNA"/>
</dbReference>
<dbReference type="InterPro" id="IPR036038">
    <property type="entry name" value="Aminotransferase-like"/>
</dbReference>
<dbReference type="GO" id="GO:0046394">
    <property type="term" value="P:carboxylic acid biosynthetic process"/>
    <property type="evidence" value="ECO:0007669"/>
    <property type="project" value="UniProtKB-ARBA"/>
</dbReference>
<gene>
    <name evidence="2" type="ORF">SAMN05216554_2387</name>
</gene>
<dbReference type="InterPro" id="IPR043132">
    <property type="entry name" value="BCAT-like_C"/>
</dbReference>
<dbReference type="InterPro" id="IPR001544">
    <property type="entry name" value="Aminotrans_IV"/>
</dbReference>
<dbReference type="Gene3D" id="3.30.470.10">
    <property type="match status" value="1"/>
</dbReference>
<evidence type="ECO:0000313" key="2">
    <source>
        <dbReference type="EMBL" id="SDZ09904.1"/>
    </source>
</evidence>
<proteinExistence type="inferred from homology"/>
<keyword evidence="3" id="KW-1185">Reference proteome</keyword>
<dbReference type="PANTHER" id="PTHR42743">
    <property type="entry name" value="AMINO-ACID AMINOTRANSFERASE"/>
    <property type="match status" value="1"/>
</dbReference>